<evidence type="ECO:0000256" key="2">
    <source>
        <dbReference type="SAM" id="SignalP"/>
    </source>
</evidence>
<accession>A0A4S8LUS8</accession>
<dbReference type="AlphaFoldDB" id="A0A4S8LUS8"/>
<keyword evidence="4" id="KW-1185">Reference proteome</keyword>
<dbReference type="InterPro" id="IPR017853">
    <property type="entry name" value="GH"/>
</dbReference>
<gene>
    <name evidence="3" type="ORF">K435DRAFT_840333</name>
</gene>
<dbReference type="GO" id="GO:0005975">
    <property type="term" value="P:carbohydrate metabolic process"/>
    <property type="evidence" value="ECO:0007669"/>
    <property type="project" value="InterPro"/>
</dbReference>
<protein>
    <submittedName>
        <fullName evidence="3">Glycoside hydrolase</fullName>
    </submittedName>
</protein>
<organism evidence="3 4">
    <name type="scientific">Dendrothele bispora (strain CBS 962.96)</name>
    <dbReference type="NCBI Taxonomy" id="1314807"/>
    <lineage>
        <taxon>Eukaryota</taxon>
        <taxon>Fungi</taxon>
        <taxon>Dikarya</taxon>
        <taxon>Basidiomycota</taxon>
        <taxon>Agaricomycotina</taxon>
        <taxon>Agaricomycetes</taxon>
        <taxon>Agaricomycetidae</taxon>
        <taxon>Agaricales</taxon>
        <taxon>Agaricales incertae sedis</taxon>
        <taxon>Dendrothele</taxon>
    </lineage>
</organism>
<dbReference type="Proteomes" id="UP000297245">
    <property type="component" value="Unassembled WGS sequence"/>
</dbReference>
<dbReference type="Gene3D" id="3.20.20.80">
    <property type="entry name" value="Glycosidases"/>
    <property type="match status" value="1"/>
</dbReference>
<sequence length="631" mass="69573">MSLKSFIVLLLSYVQTSWAVNSTSTVLANTTMLSNSAQTSASSSVPGSTTMLSSSTITTASTSVFASTTFSNPATITAVPTVTATAGASFPPIGSISRDFSPSGLEELWDVVGPVEPPPFTTTVIPETPVVLPSPPPRLYPSFYANSPKDILPDLKFPEGFFFGVDTAAYQVEGAVKDEGKGPSMWDWASRQPDAIADNTTADIVDLQYFLYKEDVARVAALGVNAHSFSISWARILPFGTADSPINQEGVDHYRDLINYHLESGIEPVVTLFHWDLPLALQAYYGGFSSPKIVDDFVHYAKTVFKAYNGSVNVWYTFNEPNVYCGQIATYPFNVTLADGLNATTAPFHCAYYLLKAHAGAVKAFREMGIVGEIAFKNDDFVGVPWRTNSTEDSEAVERHAAFQIGIFSDPVYTTGDWPQIMKDTLSPEILPRFTEEEKADILGTADFFAIDCYRQQYISAPDNGLEACLSNTSDPNWPRCNVVQTFDSNAGWNIGAFSSPGTPWLEDTSRFLRGYLKDLQARWPTNKIIASEFGFTQAFESQKPDLASIKEDTDRINYLMSYLGEMLLSIHEDKIPLKGAFIWAMVDNAEWGSGLNTRFGIQYVNYTTLERSYKRSAIALSEFFEAHLQK</sequence>
<feature type="chain" id="PRO_5020230527" evidence="2">
    <location>
        <begin position="20"/>
        <end position="631"/>
    </location>
</feature>
<comment type="similarity">
    <text evidence="1">Belongs to the glycosyl hydrolase 1 family.</text>
</comment>
<reference evidence="3 4" key="1">
    <citation type="journal article" date="2019" name="Nat. Ecol. Evol.">
        <title>Megaphylogeny resolves global patterns of mushroom evolution.</title>
        <authorList>
            <person name="Varga T."/>
            <person name="Krizsan K."/>
            <person name="Foldi C."/>
            <person name="Dima B."/>
            <person name="Sanchez-Garcia M."/>
            <person name="Sanchez-Ramirez S."/>
            <person name="Szollosi G.J."/>
            <person name="Szarkandi J.G."/>
            <person name="Papp V."/>
            <person name="Albert L."/>
            <person name="Andreopoulos W."/>
            <person name="Angelini C."/>
            <person name="Antonin V."/>
            <person name="Barry K.W."/>
            <person name="Bougher N.L."/>
            <person name="Buchanan P."/>
            <person name="Buyck B."/>
            <person name="Bense V."/>
            <person name="Catcheside P."/>
            <person name="Chovatia M."/>
            <person name="Cooper J."/>
            <person name="Damon W."/>
            <person name="Desjardin D."/>
            <person name="Finy P."/>
            <person name="Geml J."/>
            <person name="Haridas S."/>
            <person name="Hughes K."/>
            <person name="Justo A."/>
            <person name="Karasinski D."/>
            <person name="Kautmanova I."/>
            <person name="Kiss B."/>
            <person name="Kocsube S."/>
            <person name="Kotiranta H."/>
            <person name="LaButti K.M."/>
            <person name="Lechner B.E."/>
            <person name="Liimatainen K."/>
            <person name="Lipzen A."/>
            <person name="Lukacs Z."/>
            <person name="Mihaltcheva S."/>
            <person name="Morgado L.N."/>
            <person name="Niskanen T."/>
            <person name="Noordeloos M.E."/>
            <person name="Ohm R.A."/>
            <person name="Ortiz-Santana B."/>
            <person name="Ovrebo C."/>
            <person name="Racz N."/>
            <person name="Riley R."/>
            <person name="Savchenko A."/>
            <person name="Shiryaev A."/>
            <person name="Soop K."/>
            <person name="Spirin V."/>
            <person name="Szebenyi C."/>
            <person name="Tomsovsky M."/>
            <person name="Tulloss R.E."/>
            <person name="Uehling J."/>
            <person name="Grigoriev I.V."/>
            <person name="Vagvolgyi C."/>
            <person name="Papp T."/>
            <person name="Martin F.M."/>
            <person name="Miettinen O."/>
            <person name="Hibbett D.S."/>
            <person name="Nagy L.G."/>
        </authorList>
    </citation>
    <scope>NUCLEOTIDE SEQUENCE [LARGE SCALE GENOMIC DNA]</scope>
    <source>
        <strain evidence="3 4">CBS 962.96</strain>
    </source>
</reference>
<dbReference type="EMBL" id="ML179252">
    <property type="protein sequence ID" value="THU93337.1"/>
    <property type="molecule type" value="Genomic_DNA"/>
</dbReference>
<dbReference type="PANTHER" id="PTHR10353">
    <property type="entry name" value="GLYCOSYL HYDROLASE"/>
    <property type="match status" value="1"/>
</dbReference>
<dbReference type="InterPro" id="IPR001360">
    <property type="entry name" value="Glyco_hydro_1"/>
</dbReference>
<evidence type="ECO:0000256" key="1">
    <source>
        <dbReference type="RuleBase" id="RU003690"/>
    </source>
</evidence>
<dbReference type="PRINTS" id="PR00131">
    <property type="entry name" value="GLHYDRLASE1"/>
</dbReference>
<keyword evidence="3" id="KW-0378">Hydrolase</keyword>
<dbReference type="OrthoDB" id="65569at2759"/>
<dbReference type="GO" id="GO:0008422">
    <property type="term" value="F:beta-glucosidase activity"/>
    <property type="evidence" value="ECO:0007669"/>
    <property type="project" value="TreeGrafter"/>
</dbReference>
<keyword evidence="2" id="KW-0732">Signal</keyword>
<feature type="signal peptide" evidence="2">
    <location>
        <begin position="1"/>
        <end position="19"/>
    </location>
</feature>
<name>A0A4S8LUS8_DENBC</name>
<dbReference type="Pfam" id="PF00232">
    <property type="entry name" value="Glyco_hydro_1"/>
    <property type="match status" value="1"/>
</dbReference>
<proteinExistence type="inferred from homology"/>
<evidence type="ECO:0000313" key="4">
    <source>
        <dbReference type="Proteomes" id="UP000297245"/>
    </source>
</evidence>
<evidence type="ECO:0000313" key="3">
    <source>
        <dbReference type="EMBL" id="THU93337.1"/>
    </source>
</evidence>
<dbReference type="PANTHER" id="PTHR10353:SF53">
    <property type="entry name" value="BETA-1,4-GLUCOSIDASE (EUROFUNG)"/>
    <property type="match status" value="1"/>
</dbReference>
<dbReference type="SUPFAM" id="SSF51445">
    <property type="entry name" value="(Trans)glycosidases"/>
    <property type="match status" value="1"/>
</dbReference>